<evidence type="ECO:0000313" key="2">
    <source>
        <dbReference type="Proteomes" id="UP000276215"/>
    </source>
</evidence>
<proteinExistence type="predicted"/>
<name>A0A3N4ITL8_9PEZI</name>
<evidence type="ECO:0000313" key="1">
    <source>
        <dbReference type="EMBL" id="RPA89146.1"/>
    </source>
</evidence>
<dbReference type="EMBL" id="ML120609">
    <property type="protein sequence ID" value="RPA89146.1"/>
    <property type="molecule type" value="Genomic_DNA"/>
</dbReference>
<dbReference type="AlphaFoldDB" id="A0A3N4ITL8"/>
<keyword evidence="2" id="KW-1185">Reference proteome</keyword>
<protein>
    <submittedName>
        <fullName evidence="1">Uncharacterized protein</fullName>
    </submittedName>
</protein>
<organism evidence="1 2">
    <name type="scientific">Choiromyces venosus 120613-1</name>
    <dbReference type="NCBI Taxonomy" id="1336337"/>
    <lineage>
        <taxon>Eukaryota</taxon>
        <taxon>Fungi</taxon>
        <taxon>Dikarya</taxon>
        <taxon>Ascomycota</taxon>
        <taxon>Pezizomycotina</taxon>
        <taxon>Pezizomycetes</taxon>
        <taxon>Pezizales</taxon>
        <taxon>Tuberaceae</taxon>
        <taxon>Choiromyces</taxon>
    </lineage>
</organism>
<gene>
    <name evidence="1" type="ORF">L873DRAFT_708846</name>
</gene>
<sequence>MQKPNLLTVTIVAVTAHVPACPIGNSTLPLPIVHAKKNQCSTQSLTSSSLSILNILPDNHRILSHLSNHCQKLLIPFSRQCLCKSICHHLPCFTVLKSNLSPSYTIADTMIFDSNSLVTSLDETIDSVCFLAAKGKENTFRMVEGVDVFDIDSPLIELFAKYRRRKCALLWG</sequence>
<reference evidence="1 2" key="1">
    <citation type="journal article" date="2018" name="Nat. Ecol. Evol.">
        <title>Pezizomycetes genomes reveal the molecular basis of ectomycorrhizal truffle lifestyle.</title>
        <authorList>
            <person name="Murat C."/>
            <person name="Payen T."/>
            <person name="Noel B."/>
            <person name="Kuo A."/>
            <person name="Morin E."/>
            <person name="Chen J."/>
            <person name="Kohler A."/>
            <person name="Krizsan K."/>
            <person name="Balestrini R."/>
            <person name="Da Silva C."/>
            <person name="Montanini B."/>
            <person name="Hainaut M."/>
            <person name="Levati E."/>
            <person name="Barry K.W."/>
            <person name="Belfiori B."/>
            <person name="Cichocki N."/>
            <person name="Clum A."/>
            <person name="Dockter R.B."/>
            <person name="Fauchery L."/>
            <person name="Guy J."/>
            <person name="Iotti M."/>
            <person name="Le Tacon F."/>
            <person name="Lindquist E.A."/>
            <person name="Lipzen A."/>
            <person name="Malagnac F."/>
            <person name="Mello A."/>
            <person name="Molinier V."/>
            <person name="Miyauchi S."/>
            <person name="Poulain J."/>
            <person name="Riccioni C."/>
            <person name="Rubini A."/>
            <person name="Sitrit Y."/>
            <person name="Splivallo R."/>
            <person name="Traeger S."/>
            <person name="Wang M."/>
            <person name="Zifcakova L."/>
            <person name="Wipf D."/>
            <person name="Zambonelli A."/>
            <person name="Paolocci F."/>
            <person name="Nowrousian M."/>
            <person name="Ottonello S."/>
            <person name="Baldrian P."/>
            <person name="Spatafora J.W."/>
            <person name="Henrissat B."/>
            <person name="Nagy L.G."/>
            <person name="Aury J.M."/>
            <person name="Wincker P."/>
            <person name="Grigoriev I.V."/>
            <person name="Bonfante P."/>
            <person name="Martin F.M."/>
        </authorList>
    </citation>
    <scope>NUCLEOTIDE SEQUENCE [LARGE SCALE GENOMIC DNA]</scope>
    <source>
        <strain evidence="1 2">120613-1</strain>
    </source>
</reference>
<accession>A0A3N4ITL8</accession>
<dbReference type="Proteomes" id="UP000276215">
    <property type="component" value="Unassembled WGS sequence"/>
</dbReference>